<feature type="domain" description="DJ-1/PfpI" evidence="2">
    <location>
        <begin position="30"/>
        <end position="191"/>
    </location>
</feature>
<dbReference type="GO" id="GO:0006355">
    <property type="term" value="P:regulation of DNA-templated transcription"/>
    <property type="evidence" value="ECO:0007669"/>
    <property type="project" value="TreeGrafter"/>
</dbReference>
<dbReference type="EMBL" id="CP017480">
    <property type="protein sequence ID" value="APG05535.1"/>
    <property type="molecule type" value="Genomic_DNA"/>
</dbReference>
<keyword evidence="1" id="KW-0732">Signal</keyword>
<dbReference type="InterPro" id="IPR029062">
    <property type="entry name" value="Class_I_gatase-like"/>
</dbReference>
<accession>A0A1L3EWV4</accession>
<evidence type="ECO:0000313" key="3">
    <source>
        <dbReference type="EMBL" id="APG05535.1"/>
    </source>
</evidence>
<gene>
    <name evidence="3" type="ORF">BJI69_17595</name>
</gene>
<dbReference type="STRING" id="1440763.BJI69_17595"/>
<dbReference type="PANTHER" id="PTHR43130:SF3">
    <property type="entry name" value="HTH-TYPE TRANSCRIPTIONAL REGULATOR RV1931C"/>
    <property type="match status" value="1"/>
</dbReference>
<dbReference type="Proteomes" id="UP000182987">
    <property type="component" value="Chromosome"/>
</dbReference>
<name>A0A1L3EWV4_9GAMM</name>
<dbReference type="OrthoDB" id="9803764at2"/>
<evidence type="ECO:0000313" key="4">
    <source>
        <dbReference type="Proteomes" id="UP000182987"/>
    </source>
</evidence>
<dbReference type="SUPFAM" id="SSF52317">
    <property type="entry name" value="Class I glutamine amidotransferase-like"/>
    <property type="match status" value="1"/>
</dbReference>
<dbReference type="CDD" id="cd03139">
    <property type="entry name" value="GATase1_PfpI_2"/>
    <property type="match status" value="1"/>
</dbReference>
<protein>
    <recommendedName>
        <fullName evidence="2">DJ-1/PfpI domain-containing protein</fullName>
    </recommendedName>
</protein>
<evidence type="ECO:0000256" key="1">
    <source>
        <dbReference type="SAM" id="SignalP"/>
    </source>
</evidence>
<dbReference type="InterPro" id="IPR052158">
    <property type="entry name" value="INH-QAR"/>
</dbReference>
<keyword evidence="4" id="KW-1185">Reference proteome</keyword>
<sequence>MRRYLLVLVAMLSALPAFAAHEPMSDPPVRVGIVMFDGVQIIDFAGPYEVFGNAGFGVVTVSPDGKPVTTAMGLKVTPDASFANAPPFDVLMIPGGDVADAQRDPRILDFIRQRSVSAKQVLSICTGAFILGATGLLDGDKATTFTPRIDELAKAFPKIQVIRDVRWADNGKLVTSAGLSSGIDAALHVVAKVRGTDEARTVALRLEYDWKPDGGFVRSRLADRYLTKQQVQAGVDWPKDAKFDEYVSVGDLDKWETHYHVQTATPAAEMLDRLDVGVRKTGLWKAAGPHRWTSRQENRDVTLSFATRPGADVSHYDLDMLLLAAPGTTQARK</sequence>
<dbReference type="AlphaFoldDB" id="A0A1L3EWV4"/>
<organism evidence="3 4">
    <name type="scientific">Luteibacter rhizovicinus DSM 16549</name>
    <dbReference type="NCBI Taxonomy" id="1440763"/>
    <lineage>
        <taxon>Bacteria</taxon>
        <taxon>Pseudomonadati</taxon>
        <taxon>Pseudomonadota</taxon>
        <taxon>Gammaproteobacteria</taxon>
        <taxon>Lysobacterales</taxon>
        <taxon>Rhodanobacteraceae</taxon>
        <taxon>Luteibacter</taxon>
    </lineage>
</organism>
<evidence type="ECO:0000259" key="2">
    <source>
        <dbReference type="Pfam" id="PF01965"/>
    </source>
</evidence>
<dbReference type="Gene3D" id="3.40.50.880">
    <property type="match status" value="1"/>
</dbReference>
<dbReference type="InterPro" id="IPR002818">
    <property type="entry name" value="DJ-1/PfpI"/>
</dbReference>
<dbReference type="PANTHER" id="PTHR43130">
    <property type="entry name" value="ARAC-FAMILY TRANSCRIPTIONAL REGULATOR"/>
    <property type="match status" value="1"/>
</dbReference>
<feature type="signal peptide" evidence="1">
    <location>
        <begin position="1"/>
        <end position="19"/>
    </location>
</feature>
<proteinExistence type="predicted"/>
<reference evidence="4" key="1">
    <citation type="submission" date="2016-09" db="EMBL/GenBank/DDBJ databases">
        <authorList>
            <person name="Lysoe E."/>
        </authorList>
    </citation>
    <scope>NUCLEOTIDE SEQUENCE [LARGE SCALE GENOMIC DNA]</scope>
    <source>
        <strain evidence="4">LJ96T</strain>
    </source>
</reference>
<dbReference type="Pfam" id="PF01965">
    <property type="entry name" value="DJ-1_PfpI"/>
    <property type="match status" value="1"/>
</dbReference>
<dbReference type="KEGG" id="lrz:BJI69_17595"/>
<feature type="chain" id="PRO_5009853240" description="DJ-1/PfpI domain-containing protein" evidence="1">
    <location>
        <begin position="20"/>
        <end position="333"/>
    </location>
</feature>
<dbReference type="RefSeq" id="WP_052767195.1">
    <property type="nucleotide sequence ID" value="NZ_CP017480.1"/>
</dbReference>